<protein>
    <submittedName>
        <fullName evidence="3">Uncharacterized protein</fullName>
    </submittedName>
</protein>
<keyword evidence="4" id="KW-1185">Reference proteome</keyword>
<reference evidence="3 4" key="1">
    <citation type="journal article" date="2015" name="Fungal Genet. Biol.">
        <title>Evolution of novel wood decay mechanisms in Agaricales revealed by the genome sequences of Fistulina hepatica and Cylindrobasidium torrendii.</title>
        <authorList>
            <person name="Floudas D."/>
            <person name="Held B.W."/>
            <person name="Riley R."/>
            <person name="Nagy L.G."/>
            <person name="Koehler G."/>
            <person name="Ransdell A.S."/>
            <person name="Younus H."/>
            <person name="Chow J."/>
            <person name="Chiniquy J."/>
            <person name="Lipzen A."/>
            <person name="Tritt A."/>
            <person name="Sun H."/>
            <person name="Haridas S."/>
            <person name="LaButti K."/>
            <person name="Ohm R.A."/>
            <person name="Kues U."/>
            <person name="Blanchette R.A."/>
            <person name="Grigoriev I.V."/>
            <person name="Minto R.E."/>
            <person name="Hibbett D.S."/>
        </authorList>
    </citation>
    <scope>NUCLEOTIDE SEQUENCE [LARGE SCALE GENOMIC DNA]</scope>
    <source>
        <strain evidence="3 4">FP15055 ss-10</strain>
    </source>
</reference>
<organism evidence="3 4">
    <name type="scientific">Cylindrobasidium torrendii FP15055 ss-10</name>
    <dbReference type="NCBI Taxonomy" id="1314674"/>
    <lineage>
        <taxon>Eukaryota</taxon>
        <taxon>Fungi</taxon>
        <taxon>Dikarya</taxon>
        <taxon>Basidiomycota</taxon>
        <taxon>Agaricomycotina</taxon>
        <taxon>Agaricomycetes</taxon>
        <taxon>Agaricomycetidae</taxon>
        <taxon>Agaricales</taxon>
        <taxon>Marasmiineae</taxon>
        <taxon>Physalacriaceae</taxon>
        <taxon>Cylindrobasidium</taxon>
    </lineage>
</organism>
<dbReference type="EMBL" id="KN880698">
    <property type="protein sequence ID" value="KIY63403.1"/>
    <property type="molecule type" value="Genomic_DNA"/>
</dbReference>
<evidence type="ECO:0000313" key="3">
    <source>
        <dbReference type="EMBL" id="KIY63403.1"/>
    </source>
</evidence>
<dbReference type="Proteomes" id="UP000054007">
    <property type="component" value="Unassembled WGS sequence"/>
</dbReference>
<name>A0A0D7AYG5_9AGAR</name>
<evidence type="ECO:0000313" key="2">
    <source>
        <dbReference type="EMBL" id="KIY62703.1"/>
    </source>
</evidence>
<dbReference type="EMBL" id="KN880920">
    <property type="protein sequence ID" value="KIY61542.1"/>
    <property type="molecule type" value="Genomic_DNA"/>
</dbReference>
<evidence type="ECO:0000313" key="1">
    <source>
        <dbReference type="EMBL" id="KIY61542.1"/>
    </source>
</evidence>
<proteinExistence type="predicted"/>
<sequence length="302" mass="33949">MPLARKLRMVEASPEIPVPQSRSAAFESALILPLYQFIVALMPLLDGLAQTKLQKAVHNKLDSRLPFREHAPTRHHVRTDARFCGLHTDDVLGVVRSLVINRGLTFNTEMVFTHGAWFDSPDDWASFRGTSSKDEPKYVNKMAYGRTQGRHSDNFGLLWEQSEALANAIKSVPIGKMTFTRALYLMRKPCHILSFGGLTSLLLVEDLVYAGLVEMPSLEEFAKEAARLKMGAVSAMTEMSLVANGASTAECSAAFVRVFNYLDDVLTAEQKAKMSFDMFMVEHALCKFTRCKRWHQNRRTTT</sequence>
<dbReference type="OrthoDB" id="2934473at2759"/>
<evidence type="ECO:0000313" key="4">
    <source>
        <dbReference type="Proteomes" id="UP000054007"/>
    </source>
</evidence>
<dbReference type="AlphaFoldDB" id="A0A0D7AYG5"/>
<gene>
    <name evidence="3" type="ORF">CYLTODRAFT_426126</name>
    <name evidence="2" type="ORF">CYLTODRAFT_426716</name>
    <name evidence="1" type="ORF">CYLTODRAFT_427486</name>
</gene>
<dbReference type="EMBL" id="KN880756">
    <property type="protein sequence ID" value="KIY62703.1"/>
    <property type="molecule type" value="Genomic_DNA"/>
</dbReference>
<accession>A0A0D7AYG5</accession>